<organism evidence="1 2">
    <name type="scientific">Scortum barcoo</name>
    <name type="common">barcoo grunter</name>
    <dbReference type="NCBI Taxonomy" id="214431"/>
    <lineage>
        <taxon>Eukaryota</taxon>
        <taxon>Metazoa</taxon>
        <taxon>Chordata</taxon>
        <taxon>Craniata</taxon>
        <taxon>Vertebrata</taxon>
        <taxon>Euteleostomi</taxon>
        <taxon>Actinopterygii</taxon>
        <taxon>Neopterygii</taxon>
        <taxon>Teleostei</taxon>
        <taxon>Neoteleostei</taxon>
        <taxon>Acanthomorphata</taxon>
        <taxon>Eupercaria</taxon>
        <taxon>Centrarchiformes</taxon>
        <taxon>Terapontoidei</taxon>
        <taxon>Terapontidae</taxon>
        <taxon>Scortum</taxon>
    </lineage>
</organism>
<evidence type="ECO:0000313" key="2">
    <source>
        <dbReference type="Proteomes" id="UP000831701"/>
    </source>
</evidence>
<comment type="caution">
    <text evidence="1">The sequence shown here is derived from an EMBL/GenBank/DDBJ whole genome shotgun (WGS) entry which is preliminary data.</text>
</comment>
<proteinExistence type="predicted"/>
<reference evidence="1" key="1">
    <citation type="submission" date="2022-04" db="EMBL/GenBank/DDBJ databases">
        <title>Jade perch genome.</title>
        <authorList>
            <person name="Chao B."/>
        </authorList>
    </citation>
    <scope>NUCLEOTIDE SEQUENCE</scope>
    <source>
        <strain evidence="1">CB-2022</strain>
    </source>
</reference>
<sequence>DVGHVLVKCLAYFFPNGLLKYLLMLLCHLKKMRRRGCTINKQERQSPIMPSFKITSVKTSDQDGRPGYFVKAREDHFVRGFSQLGMEMGSAAFPSQKASRQEQTDYCPSSGDWRHLTGGLH</sequence>
<dbReference type="EMBL" id="CM041553">
    <property type="protein sequence ID" value="KAI3353106.1"/>
    <property type="molecule type" value="Genomic_DNA"/>
</dbReference>
<evidence type="ECO:0000313" key="1">
    <source>
        <dbReference type="EMBL" id="KAI3353106.1"/>
    </source>
</evidence>
<name>A0ACB8VCB6_9TELE</name>
<gene>
    <name evidence="1" type="ORF">L3Q82_019672</name>
</gene>
<feature type="non-terminal residue" evidence="1">
    <location>
        <position position="1"/>
    </location>
</feature>
<accession>A0ACB8VCB6</accession>
<protein>
    <submittedName>
        <fullName evidence="1">Uncharacterized protein</fullName>
    </submittedName>
</protein>
<dbReference type="Proteomes" id="UP000831701">
    <property type="component" value="Chromosome 23"/>
</dbReference>
<keyword evidence="2" id="KW-1185">Reference proteome</keyword>